<dbReference type="AlphaFoldDB" id="A0A0E9WDG2"/>
<proteinExistence type="predicted"/>
<evidence type="ECO:0000313" key="1">
    <source>
        <dbReference type="EMBL" id="JAH88377.1"/>
    </source>
</evidence>
<dbReference type="EMBL" id="GBXM01020200">
    <property type="protein sequence ID" value="JAH88377.1"/>
    <property type="molecule type" value="Transcribed_RNA"/>
</dbReference>
<organism evidence="1">
    <name type="scientific">Anguilla anguilla</name>
    <name type="common">European freshwater eel</name>
    <name type="synonym">Muraena anguilla</name>
    <dbReference type="NCBI Taxonomy" id="7936"/>
    <lineage>
        <taxon>Eukaryota</taxon>
        <taxon>Metazoa</taxon>
        <taxon>Chordata</taxon>
        <taxon>Craniata</taxon>
        <taxon>Vertebrata</taxon>
        <taxon>Euteleostomi</taxon>
        <taxon>Actinopterygii</taxon>
        <taxon>Neopterygii</taxon>
        <taxon>Teleostei</taxon>
        <taxon>Anguilliformes</taxon>
        <taxon>Anguillidae</taxon>
        <taxon>Anguilla</taxon>
    </lineage>
</organism>
<protein>
    <submittedName>
        <fullName evidence="1">Uncharacterized protein</fullName>
    </submittedName>
</protein>
<accession>A0A0E9WDG2</accession>
<reference evidence="1" key="1">
    <citation type="submission" date="2014-11" db="EMBL/GenBank/DDBJ databases">
        <authorList>
            <person name="Amaro Gonzalez C."/>
        </authorList>
    </citation>
    <scope>NUCLEOTIDE SEQUENCE</scope>
</reference>
<reference evidence="1" key="2">
    <citation type="journal article" date="2015" name="Fish Shellfish Immunol.">
        <title>Early steps in the European eel (Anguilla anguilla)-Vibrio vulnificus interaction in the gills: Role of the RtxA13 toxin.</title>
        <authorList>
            <person name="Callol A."/>
            <person name="Pajuelo D."/>
            <person name="Ebbesson L."/>
            <person name="Teles M."/>
            <person name="MacKenzie S."/>
            <person name="Amaro C."/>
        </authorList>
    </citation>
    <scope>NUCLEOTIDE SEQUENCE</scope>
</reference>
<sequence>MLNKAVKSRKLNSNTLCEDKNNYGKKINCDNCVLSQNGSKTTHTHRQKCCS</sequence>
<name>A0A0E9WDG2_ANGAN</name>